<dbReference type="Gene3D" id="2.100.10.30">
    <property type="entry name" value="Jacalin-like lectin domain"/>
    <property type="match status" value="1"/>
</dbReference>
<dbReference type="SUPFAM" id="SSF51101">
    <property type="entry name" value="Mannose-binding lectins"/>
    <property type="match status" value="1"/>
</dbReference>
<keyword evidence="2" id="KW-0812">Transmembrane</keyword>
<dbReference type="PROSITE" id="PS51752">
    <property type="entry name" value="JACALIN_LECTIN"/>
    <property type="match status" value="1"/>
</dbReference>
<dbReference type="AlphaFoldDB" id="A0A397SME9"/>
<dbReference type="OrthoDB" id="2324352at2759"/>
<feature type="transmembrane region" description="Helical" evidence="2">
    <location>
        <begin position="93"/>
        <end position="116"/>
    </location>
</feature>
<dbReference type="Proteomes" id="UP000265703">
    <property type="component" value="Unassembled WGS sequence"/>
</dbReference>
<dbReference type="Pfam" id="PF01419">
    <property type="entry name" value="Jacalin"/>
    <property type="match status" value="1"/>
</dbReference>
<accession>A0A397SME9</accession>
<comment type="caution">
    <text evidence="4">The sequence shown here is derived from an EMBL/GenBank/DDBJ whole genome shotgun (WGS) entry which is preliminary data.</text>
</comment>
<dbReference type="InterPro" id="IPR001229">
    <property type="entry name" value="Jacalin-like_lectin_dom"/>
</dbReference>
<feature type="region of interest" description="Disordered" evidence="1">
    <location>
        <begin position="149"/>
        <end position="178"/>
    </location>
</feature>
<organism evidence="4 5">
    <name type="scientific">Glomus cerebriforme</name>
    <dbReference type="NCBI Taxonomy" id="658196"/>
    <lineage>
        <taxon>Eukaryota</taxon>
        <taxon>Fungi</taxon>
        <taxon>Fungi incertae sedis</taxon>
        <taxon>Mucoromycota</taxon>
        <taxon>Glomeromycotina</taxon>
        <taxon>Glomeromycetes</taxon>
        <taxon>Glomerales</taxon>
        <taxon>Glomeraceae</taxon>
        <taxon>Glomus</taxon>
    </lineage>
</organism>
<evidence type="ECO:0000313" key="4">
    <source>
        <dbReference type="EMBL" id="RIA86852.1"/>
    </source>
</evidence>
<evidence type="ECO:0000256" key="1">
    <source>
        <dbReference type="SAM" id="MobiDB-lite"/>
    </source>
</evidence>
<protein>
    <recommendedName>
        <fullName evidence="3">Jacalin-type lectin domain-containing protein</fullName>
    </recommendedName>
</protein>
<gene>
    <name evidence="4" type="ORF">C1645_855476</name>
</gene>
<dbReference type="InterPro" id="IPR036404">
    <property type="entry name" value="Jacalin-like_lectin_dom_sf"/>
</dbReference>
<dbReference type="EMBL" id="QKYT01000340">
    <property type="protein sequence ID" value="RIA86852.1"/>
    <property type="molecule type" value="Genomic_DNA"/>
</dbReference>
<proteinExistence type="predicted"/>
<feature type="domain" description="Jacalin-type lectin" evidence="3">
    <location>
        <begin position="1"/>
        <end position="108"/>
    </location>
</feature>
<sequence length="178" mass="19697">MDGVLQEYQGNRYGIYDDYDNGIQDLILADGEYFTGLSGRYNNLIITYLEFHTSQQTVTCDQNSASGVHFILPAGVIYGSSDLFVNSIGTYNFANSSLVIALGLYFLVAIGIGLWMNCCRLKNEDIESKSTISDDGSFENFESKSIISDDGSFEEKTGKKEKNKAKNNGAEEEIVEVE</sequence>
<evidence type="ECO:0000256" key="2">
    <source>
        <dbReference type="SAM" id="Phobius"/>
    </source>
</evidence>
<reference evidence="4 5" key="1">
    <citation type="submission" date="2018-06" db="EMBL/GenBank/DDBJ databases">
        <title>Comparative genomics reveals the genomic features of Rhizophagus irregularis, R. cerebriforme, R. diaphanum and Gigaspora rosea, and their symbiotic lifestyle signature.</title>
        <authorList>
            <person name="Morin E."/>
            <person name="San Clemente H."/>
            <person name="Chen E.C.H."/>
            <person name="De La Providencia I."/>
            <person name="Hainaut M."/>
            <person name="Kuo A."/>
            <person name="Kohler A."/>
            <person name="Murat C."/>
            <person name="Tang N."/>
            <person name="Roy S."/>
            <person name="Loubradou J."/>
            <person name="Henrissat B."/>
            <person name="Grigoriev I.V."/>
            <person name="Corradi N."/>
            <person name="Roux C."/>
            <person name="Martin F.M."/>
        </authorList>
    </citation>
    <scope>NUCLEOTIDE SEQUENCE [LARGE SCALE GENOMIC DNA]</scope>
    <source>
        <strain evidence="4 5">DAOM 227022</strain>
    </source>
</reference>
<keyword evidence="2" id="KW-0472">Membrane</keyword>
<name>A0A397SME9_9GLOM</name>
<keyword evidence="5" id="KW-1185">Reference proteome</keyword>
<evidence type="ECO:0000259" key="3">
    <source>
        <dbReference type="PROSITE" id="PS51752"/>
    </source>
</evidence>
<keyword evidence="2" id="KW-1133">Transmembrane helix</keyword>
<evidence type="ECO:0000313" key="5">
    <source>
        <dbReference type="Proteomes" id="UP000265703"/>
    </source>
</evidence>